<organism evidence="1 2">
    <name type="scientific">Nocardioides mangrovicus</name>
    <dbReference type="NCBI Taxonomy" id="2478913"/>
    <lineage>
        <taxon>Bacteria</taxon>
        <taxon>Bacillati</taxon>
        <taxon>Actinomycetota</taxon>
        <taxon>Actinomycetes</taxon>
        <taxon>Propionibacteriales</taxon>
        <taxon>Nocardioidaceae</taxon>
        <taxon>Nocardioides</taxon>
    </lineage>
</organism>
<proteinExistence type="predicted"/>
<reference evidence="1 2" key="1">
    <citation type="submission" date="2018-10" db="EMBL/GenBank/DDBJ databases">
        <title>Marmoricola sp. 4Q3S-7 whole genome shotgun sequence.</title>
        <authorList>
            <person name="Li F."/>
        </authorList>
    </citation>
    <scope>NUCLEOTIDE SEQUENCE [LARGE SCALE GENOMIC DNA]</scope>
    <source>
        <strain evidence="1 2">4Q3S-7</strain>
    </source>
</reference>
<evidence type="ECO:0000313" key="1">
    <source>
        <dbReference type="EMBL" id="RLV49006.1"/>
    </source>
</evidence>
<comment type="caution">
    <text evidence="1">The sequence shown here is derived from an EMBL/GenBank/DDBJ whole genome shotgun (WGS) entry which is preliminary data.</text>
</comment>
<evidence type="ECO:0000313" key="2">
    <source>
        <dbReference type="Proteomes" id="UP000281708"/>
    </source>
</evidence>
<name>A0A3L8P0N5_9ACTN</name>
<sequence>MAETVTIDRDALEELLWFAKRGDIANSRRRFRNGFRHTAVCSGEHREADCANCQAFAQTEAALA</sequence>
<protein>
    <submittedName>
        <fullName evidence="1">Uncharacterized protein</fullName>
    </submittedName>
</protein>
<keyword evidence="2" id="KW-1185">Reference proteome</keyword>
<dbReference type="AlphaFoldDB" id="A0A3L8P0N5"/>
<dbReference type="Proteomes" id="UP000281708">
    <property type="component" value="Unassembled WGS sequence"/>
</dbReference>
<accession>A0A3L8P0N5</accession>
<gene>
    <name evidence="1" type="ORF">D9V37_10505</name>
</gene>
<dbReference type="EMBL" id="RDBE01000007">
    <property type="protein sequence ID" value="RLV49006.1"/>
    <property type="molecule type" value="Genomic_DNA"/>
</dbReference>
<dbReference type="RefSeq" id="WP_121806110.1">
    <property type="nucleotide sequence ID" value="NZ_RDBE01000007.1"/>
</dbReference>